<dbReference type="PROSITE" id="PS01213">
    <property type="entry name" value="GLOBIN_FAM_2"/>
    <property type="match status" value="1"/>
</dbReference>
<dbReference type="GO" id="GO:0020037">
    <property type="term" value="F:heme binding"/>
    <property type="evidence" value="ECO:0007669"/>
    <property type="project" value="InterPro"/>
</dbReference>
<evidence type="ECO:0000256" key="5">
    <source>
        <dbReference type="ARBA" id="ARBA00023004"/>
    </source>
</evidence>
<evidence type="ECO:0000256" key="1">
    <source>
        <dbReference type="ARBA" id="ARBA00001971"/>
    </source>
</evidence>
<accession>A0A9E5JT16</accession>
<reference evidence="7" key="1">
    <citation type="submission" date="2020-03" db="EMBL/GenBank/DDBJ databases">
        <authorList>
            <person name="Guo F."/>
        </authorList>
    </citation>
    <scope>NUCLEOTIDE SEQUENCE</scope>
    <source>
        <strain evidence="7">JCM 30134</strain>
    </source>
</reference>
<dbReference type="InterPro" id="IPR009050">
    <property type="entry name" value="Globin-like_sf"/>
</dbReference>
<evidence type="ECO:0000256" key="6">
    <source>
        <dbReference type="ARBA" id="ARBA00034496"/>
    </source>
</evidence>
<dbReference type="SUPFAM" id="SSF46458">
    <property type="entry name" value="Globin-like"/>
    <property type="match status" value="1"/>
</dbReference>
<dbReference type="RefSeq" id="WP_167186797.1">
    <property type="nucleotide sequence ID" value="NZ_JAAONZ010000008.1"/>
</dbReference>
<keyword evidence="2" id="KW-0813">Transport</keyword>
<protein>
    <submittedName>
        <fullName evidence="7">Group II truncated hemoglobin</fullName>
    </submittedName>
</protein>
<organism evidence="7 8">
    <name type="scientific">Pseudomaricurvus hydrocarbonicus</name>
    <dbReference type="NCBI Taxonomy" id="1470433"/>
    <lineage>
        <taxon>Bacteria</taxon>
        <taxon>Pseudomonadati</taxon>
        <taxon>Pseudomonadota</taxon>
        <taxon>Gammaproteobacteria</taxon>
        <taxon>Cellvibrionales</taxon>
        <taxon>Cellvibrionaceae</taxon>
        <taxon>Pseudomaricurvus</taxon>
    </lineage>
</organism>
<comment type="cofactor">
    <cofactor evidence="1">
        <name>heme</name>
        <dbReference type="ChEBI" id="CHEBI:30413"/>
    </cofactor>
</comment>
<dbReference type="CDD" id="cd14773">
    <property type="entry name" value="TrHb2_PhHbO-like_O"/>
    <property type="match status" value="1"/>
</dbReference>
<dbReference type="InterPro" id="IPR001486">
    <property type="entry name" value="Hemoglobin_trunc"/>
</dbReference>
<dbReference type="PANTHER" id="PTHR47366">
    <property type="entry name" value="TWO-ON-TWO HEMOGLOBIN-3"/>
    <property type="match status" value="1"/>
</dbReference>
<dbReference type="GO" id="GO:0019825">
    <property type="term" value="F:oxygen binding"/>
    <property type="evidence" value="ECO:0007669"/>
    <property type="project" value="InterPro"/>
</dbReference>
<dbReference type="GO" id="GO:0005344">
    <property type="term" value="F:oxygen carrier activity"/>
    <property type="evidence" value="ECO:0007669"/>
    <property type="project" value="InterPro"/>
</dbReference>
<dbReference type="Pfam" id="PF01152">
    <property type="entry name" value="Bac_globin"/>
    <property type="match status" value="1"/>
</dbReference>
<dbReference type="PANTHER" id="PTHR47366:SF1">
    <property type="entry name" value="TWO-ON-TWO HEMOGLOBIN-3"/>
    <property type="match status" value="1"/>
</dbReference>
<sequence>MTEQRQYGDGDASYRAAGQYEGLQQLAERFYFYMETLPQAQTIRAMHRDDLTESKEKLARFLSGWLGGPKLYREKYGPIAIPRAHSHLSIGVAERDAWLLCMEKALAEQPYAPAFKEYMLTQLFVPAERSRTQE</sequence>
<keyword evidence="4" id="KW-0479">Metal-binding</keyword>
<keyword evidence="8" id="KW-1185">Reference proteome</keyword>
<name>A0A9E5JT16_9GAMM</name>
<dbReference type="GO" id="GO:0046872">
    <property type="term" value="F:metal ion binding"/>
    <property type="evidence" value="ECO:0007669"/>
    <property type="project" value="UniProtKB-KW"/>
</dbReference>
<dbReference type="Proteomes" id="UP000787472">
    <property type="component" value="Unassembled WGS sequence"/>
</dbReference>
<proteinExistence type="inferred from homology"/>
<dbReference type="Gene3D" id="1.10.490.10">
    <property type="entry name" value="Globins"/>
    <property type="match status" value="1"/>
</dbReference>
<dbReference type="EMBL" id="JAAONZ010000008">
    <property type="protein sequence ID" value="NHO66273.1"/>
    <property type="molecule type" value="Genomic_DNA"/>
</dbReference>
<evidence type="ECO:0000256" key="4">
    <source>
        <dbReference type="ARBA" id="ARBA00022723"/>
    </source>
</evidence>
<dbReference type="InterPro" id="IPR044203">
    <property type="entry name" value="GlbO/GLB3-like"/>
</dbReference>
<evidence type="ECO:0000256" key="2">
    <source>
        <dbReference type="ARBA" id="ARBA00022448"/>
    </source>
</evidence>
<dbReference type="InterPro" id="IPR012292">
    <property type="entry name" value="Globin/Proto"/>
</dbReference>
<evidence type="ECO:0000313" key="8">
    <source>
        <dbReference type="Proteomes" id="UP000787472"/>
    </source>
</evidence>
<comment type="caution">
    <text evidence="7">The sequence shown here is derived from an EMBL/GenBank/DDBJ whole genome shotgun (WGS) entry which is preliminary data.</text>
</comment>
<comment type="similarity">
    <text evidence="6">Belongs to the truncated hemoglobin family. Group II subfamily.</text>
</comment>
<evidence type="ECO:0000313" key="7">
    <source>
        <dbReference type="EMBL" id="NHO66273.1"/>
    </source>
</evidence>
<dbReference type="InterPro" id="IPR019795">
    <property type="entry name" value="Globin_bac-like_CS"/>
</dbReference>
<evidence type="ECO:0000256" key="3">
    <source>
        <dbReference type="ARBA" id="ARBA00022617"/>
    </source>
</evidence>
<keyword evidence="3" id="KW-0349">Heme</keyword>
<dbReference type="AlphaFoldDB" id="A0A9E5JT16"/>
<gene>
    <name evidence="7" type="ORF">G8770_12030</name>
</gene>
<keyword evidence="5" id="KW-0408">Iron</keyword>